<accession>A0A387BDZ2</accession>
<dbReference type="CDD" id="cd00165">
    <property type="entry name" value="S4"/>
    <property type="match status" value="1"/>
</dbReference>
<dbReference type="GO" id="GO:0008168">
    <property type="term" value="F:methyltransferase activity"/>
    <property type="evidence" value="ECO:0007669"/>
    <property type="project" value="UniProtKB-KW"/>
</dbReference>
<evidence type="ECO:0000313" key="6">
    <source>
        <dbReference type="Proteomes" id="UP000278886"/>
    </source>
</evidence>
<dbReference type="SUPFAM" id="SSF55174">
    <property type="entry name" value="Alpha-L RNA-binding motif"/>
    <property type="match status" value="1"/>
</dbReference>
<dbReference type="InterPro" id="IPR002877">
    <property type="entry name" value="RNA_MeTrfase_FtsJ_dom"/>
</dbReference>
<keyword evidence="5" id="KW-0489">Methyltransferase</keyword>
<dbReference type="PANTHER" id="PTHR32319">
    <property type="entry name" value="BACTERIAL HEMOLYSIN-LIKE PROTEIN"/>
    <property type="match status" value="1"/>
</dbReference>
<dbReference type="Gene3D" id="3.40.50.150">
    <property type="entry name" value="Vaccinia Virus protein VP39"/>
    <property type="match status" value="1"/>
</dbReference>
<dbReference type="Proteomes" id="UP000278886">
    <property type="component" value="Chromosome"/>
</dbReference>
<reference evidence="6" key="1">
    <citation type="submission" date="2018-09" db="EMBL/GenBank/DDBJ databases">
        <title>Genome sequencing of strain 2DFWR-13.</title>
        <authorList>
            <person name="Heo J."/>
            <person name="Kim S.-J."/>
            <person name="Kwon S.-W."/>
        </authorList>
    </citation>
    <scope>NUCLEOTIDE SEQUENCE [LARGE SCALE GENOMIC DNA]</scope>
    <source>
        <strain evidence="6">2DFWR-13</strain>
    </source>
</reference>
<dbReference type="InterPro" id="IPR002942">
    <property type="entry name" value="S4_RNA-bd"/>
</dbReference>
<dbReference type="RefSeq" id="WP_120763703.1">
    <property type="nucleotide sequence ID" value="NZ_CP032630.1"/>
</dbReference>
<comment type="similarity">
    <text evidence="2">Belongs to the TlyA family.</text>
</comment>
<dbReference type="Gene3D" id="3.10.290.10">
    <property type="entry name" value="RNA-binding S4 domain"/>
    <property type="match status" value="1"/>
</dbReference>
<dbReference type="AlphaFoldDB" id="A0A387BDZ2"/>
<dbReference type="InterPro" id="IPR029063">
    <property type="entry name" value="SAM-dependent_MTases_sf"/>
</dbReference>
<keyword evidence="6" id="KW-1185">Reference proteome</keyword>
<keyword evidence="5" id="KW-0808">Transferase</keyword>
<dbReference type="Pfam" id="PF01728">
    <property type="entry name" value="FtsJ"/>
    <property type="match status" value="1"/>
</dbReference>
<dbReference type="Pfam" id="PF01479">
    <property type="entry name" value="S4"/>
    <property type="match status" value="1"/>
</dbReference>
<name>A0A387BDZ2_9MICO</name>
<dbReference type="NCBIfam" id="TIGR00478">
    <property type="entry name" value="tly"/>
    <property type="match status" value="1"/>
</dbReference>
<keyword evidence="1 3" id="KW-0694">RNA-binding</keyword>
<dbReference type="InterPro" id="IPR047048">
    <property type="entry name" value="TlyA"/>
</dbReference>
<dbReference type="GO" id="GO:0003723">
    <property type="term" value="F:RNA binding"/>
    <property type="evidence" value="ECO:0007669"/>
    <property type="project" value="UniProtKB-KW"/>
</dbReference>
<organism evidence="5 6">
    <name type="scientific">Protaetiibacter intestinalis</name>
    <dbReference type="NCBI Taxonomy" id="2419774"/>
    <lineage>
        <taxon>Bacteria</taxon>
        <taxon>Bacillati</taxon>
        <taxon>Actinomycetota</taxon>
        <taxon>Actinomycetes</taxon>
        <taxon>Micrococcales</taxon>
        <taxon>Microbacteriaceae</taxon>
        <taxon>Protaetiibacter</taxon>
    </lineage>
</organism>
<dbReference type="OrthoDB" id="9784736at2"/>
<evidence type="ECO:0000259" key="4">
    <source>
        <dbReference type="SMART" id="SM00363"/>
    </source>
</evidence>
<sequence>MPDGPASGARLDAELVRRGLARSRGVAAEAIAQGLVTVDGRPALKPAVKVGPDAVLEVAGADHYVSRGAHKLLAALDAFGVDPAGRVALDAGASTGGFTQVLLERGAVRVFAVDVGHGQLVSKMQENPRVANLEGQNLRYLTRESPAFSTYAGELARTGWPSLVVGDLSFISLTQVLEPLAALAEPDADLVLLVKPQFEVGRGGVREGVVRDRALRHDAASTVLWAAWDLGLGALGIVDSPIPGGSGNREYLVHLRRGAPDPSELREAVAALA</sequence>
<dbReference type="KEGG" id="lyd:D7I47_14470"/>
<dbReference type="InterPro" id="IPR036986">
    <property type="entry name" value="S4_RNA-bd_sf"/>
</dbReference>
<proteinExistence type="inferred from homology"/>
<dbReference type="InterPro" id="IPR004538">
    <property type="entry name" value="Hemolysin_A/TlyA"/>
</dbReference>
<evidence type="ECO:0000256" key="2">
    <source>
        <dbReference type="ARBA" id="ARBA00029460"/>
    </source>
</evidence>
<dbReference type="EMBL" id="CP032630">
    <property type="protein sequence ID" value="AYF99335.1"/>
    <property type="molecule type" value="Genomic_DNA"/>
</dbReference>
<evidence type="ECO:0000256" key="1">
    <source>
        <dbReference type="ARBA" id="ARBA00022884"/>
    </source>
</evidence>
<gene>
    <name evidence="5" type="ORF">D7I47_14470</name>
</gene>
<protein>
    <submittedName>
        <fullName evidence="5">TlyA family RNA methyltransferase</fullName>
    </submittedName>
</protein>
<evidence type="ECO:0000256" key="3">
    <source>
        <dbReference type="PROSITE-ProRule" id="PRU00182"/>
    </source>
</evidence>
<evidence type="ECO:0000313" key="5">
    <source>
        <dbReference type="EMBL" id="AYF99335.1"/>
    </source>
</evidence>
<dbReference type="PIRSF" id="PIRSF005578">
    <property type="entry name" value="TlyA"/>
    <property type="match status" value="1"/>
</dbReference>
<feature type="domain" description="RNA-binding S4" evidence="4">
    <location>
        <begin position="9"/>
        <end position="73"/>
    </location>
</feature>
<dbReference type="SUPFAM" id="SSF53335">
    <property type="entry name" value="S-adenosyl-L-methionine-dependent methyltransferases"/>
    <property type="match status" value="1"/>
</dbReference>
<dbReference type="PROSITE" id="PS50889">
    <property type="entry name" value="S4"/>
    <property type="match status" value="1"/>
</dbReference>
<dbReference type="GO" id="GO:0032259">
    <property type="term" value="P:methylation"/>
    <property type="evidence" value="ECO:0007669"/>
    <property type="project" value="UniProtKB-KW"/>
</dbReference>
<dbReference type="PANTHER" id="PTHR32319:SF0">
    <property type="entry name" value="BACTERIAL HEMOLYSIN-LIKE PROTEIN"/>
    <property type="match status" value="1"/>
</dbReference>
<dbReference type="SMART" id="SM00363">
    <property type="entry name" value="S4"/>
    <property type="match status" value="1"/>
</dbReference>